<feature type="domain" description="HTH arsR-type" evidence="4">
    <location>
        <begin position="262"/>
        <end position="356"/>
    </location>
</feature>
<dbReference type="NCBIfam" id="NF033788">
    <property type="entry name" value="HTH_metalloreg"/>
    <property type="match status" value="1"/>
</dbReference>
<gene>
    <name evidence="5" type="ORF">SAMN02745176_01763</name>
</gene>
<dbReference type="Proteomes" id="UP000184442">
    <property type="component" value="Unassembled WGS sequence"/>
</dbReference>
<dbReference type="PROSITE" id="PS50987">
    <property type="entry name" value="HTH_ARSR_2"/>
    <property type="match status" value="1"/>
</dbReference>
<dbReference type="Pfam" id="PF01022">
    <property type="entry name" value="HTH_5"/>
    <property type="match status" value="1"/>
</dbReference>
<dbReference type="STRING" id="1122184.SAMN02745176_01763"/>
<dbReference type="RefSeq" id="WP_073025839.1">
    <property type="nucleotide sequence ID" value="NZ_FQZS01000010.1"/>
</dbReference>
<evidence type="ECO:0000256" key="2">
    <source>
        <dbReference type="ARBA" id="ARBA00023125"/>
    </source>
</evidence>
<keyword evidence="6" id="KW-1185">Reference proteome</keyword>
<dbReference type="SUPFAM" id="SSF46785">
    <property type="entry name" value="Winged helix' DNA-binding domain"/>
    <property type="match status" value="1"/>
</dbReference>
<dbReference type="SMART" id="SM00418">
    <property type="entry name" value="HTH_ARSR"/>
    <property type="match status" value="1"/>
</dbReference>
<keyword evidence="3" id="KW-0804">Transcription</keyword>
<evidence type="ECO:0000259" key="4">
    <source>
        <dbReference type="PROSITE" id="PS50987"/>
    </source>
</evidence>
<reference evidence="5 6" key="1">
    <citation type="submission" date="2016-11" db="EMBL/GenBank/DDBJ databases">
        <authorList>
            <person name="Jaros S."/>
            <person name="Januszkiewicz K."/>
            <person name="Wedrychowicz H."/>
        </authorList>
    </citation>
    <scope>NUCLEOTIDE SEQUENCE [LARGE SCALE GENOMIC DNA]</scope>
    <source>
        <strain evidence="5 6">DSM 19022</strain>
    </source>
</reference>
<evidence type="ECO:0000313" key="6">
    <source>
        <dbReference type="Proteomes" id="UP000184442"/>
    </source>
</evidence>
<proteinExistence type="predicted"/>
<dbReference type="OrthoDB" id="1706794at2"/>
<dbReference type="Gene3D" id="1.10.10.10">
    <property type="entry name" value="Winged helix-like DNA-binding domain superfamily/Winged helix DNA-binding domain"/>
    <property type="match status" value="1"/>
</dbReference>
<dbReference type="InterPro" id="IPR051081">
    <property type="entry name" value="HTH_MetalResp_TranReg"/>
</dbReference>
<dbReference type="InterPro" id="IPR011991">
    <property type="entry name" value="ArsR-like_HTH"/>
</dbReference>
<evidence type="ECO:0000313" key="5">
    <source>
        <dbReference type="EMBL" id="SHI90253.1"/>
    </source>
</evidence>
<name>A0A1M6EXU1_9FIRM</name>
<evidence type="ECO:0000256" key="3">
    <source>
        <dbReference type="ARBA" id="ARBA00023163"/>
    </source>
</evidence>
<dbReference type="PANTHER" id="PTHR33154:SF33">
    <property type="entry name" value="TRANSCRIPTIONAL REPRESSOR SDPR"/>
    <property type="match status" value="1"/>
</dbReference>
<protein>
    <submittedName>
        <fullName evidence="5">DNA-binding transcriptional regulator, ArsR family</fullName>
    </submittedName>
</protein>
<sequence length="357" mass="42368">MILDVNNIIFTVNPSIEFIHALDLVANKETMYKFFSDFYFTPSEDFKNTIENMRSKLSRYIQNELRFFFQWEPMKHTLGRIVEGHKNIKSVSSFIEFIEQIHENELISYISEQALYGISSDSSMSRNTDDEITNRIIEILDNLDDDTTIDKEKLREFAENPLEIKSRLVLLMKQFYEKAYKQYETRILSILEKAKSKYENLYKENYASFDNEYLRVLPRDGWENLIIHISYFTQIRIWNFDIKPQNRTKWISLGMYSENYPIKKFIEAKVHNLIKVLSDKKRFEIIQILSKKPHCVSELANALDLTSPTVCYHLNNMLSLDLVSMKRENAKTFYTLNKKVIRELLDSTSEILLNENS</sequence>
<dbReference type="InterPro" id="IPR036390">
    <property type="entry name" value="WH_DNA-bd_sf"/>
</dbReference>
<dbReference type="PANTHER" id="PTHR33154">
    <property type="entry name" value="TRANSCRIPTIONAL REGULATOR, ARSR FAMILY"/>
    <property type="match status" value="1"/>
</dbReference>
<organism evidence="5 6">
    <name type="scientific">Lutispora thermophila DSM 19022</name>
    <dbReference type="NCBI Taxonomy" id="1122184"/>
    <lineage>
        <taxon>Bacteria</taxon>
        <taxon>Bacillati</taxon>
        <taxon>Bacillota</taxon>
        <taxon>Clostridia</taxon>
        <taxon>Lutisporales</taxon>
        <taxon>Lutisporaceae</taxon>
        <taxon>Lutispora</taxon>
    </lineage>
</organism>
<dbReference type="PRINTS" id="PR00778">
    <property type="entry name" value="HTHARSR"/>
</dbReference>
<accession>A0A1M6EXU1</accession>
<dbReference type="InterPro" id="IPR001845">
    <property type="entry name" value="HTH_ArsR_DNA-bd_dom"/>
</dbReference>
<dbReference type="CDD" id="cd00090">
    <property type="entry name" value="HTH_ARSR"/>
    <property type="match status" value="1"/>
</dbReference>
<keyword evidence="2 5" id="KW-0238">DNA-binding</keyword>
<keyword evidence="1" id="KW-0805">Transcription regulation</keyword>
<dbReference type="InterPro" id="IPR036388">
    <property type="entry name" value="WH-like_DNA-bd_sf"/>
</dbReference>
<dbReference type="GO" id="GO:0003677">
    <property type="term" value="F:DNA binding"/>
    <property type="evidence" value="ECO:0007669"/>
    <property type="project" value="UniProtKB-KW"/>
</dbReference>
<dbReference type="AlphaFoldDB" id="A0A1M6EXU1"/>
<dbReference type="EMBL" id="FQZS01000010">
    <property type="protein sequence ID" value="SHI90253.1"/>
    <property type="molecule type" value="Genomic_DNA"/>
</dbReference>
<dbReference type="GO" id="GO:0003700">
    <property type="term" value="F:DNA-binding transcription factor activity"/>
    <property type="evidence" value="ECO:0007669"/>
    <property type="project" value="InterPro"/>
</dbReference>
<evidence type="ECO:0000256" key="1">
    <source>
        <dbReference type="ARBA" id="ARBA00023015"/>
    </source>
</evidence>